<dbReference type="InterPro" id="IPR001128">
    <property type="entry name" value="Cyt_P450"/>
</dbReference>
<name>A0ABV6LZ02_9ACTN</name>
<dbReference type="RefSeq" id="WP_377247683.1">
    <property type="nucleotide sequence ID" value="NZ_JBHLUH010000009.1"/>
</dbReference>
<comment type="similarity">
    <text evidence="1">Belongs to the cytochrome P450 family.</text>
</comment>
<evidence type="ECO:0000256" key="1">
    <source>
        <dbReference type="ARBA" id="ARBA00010617"/>
    </source>
</evidence>
<sequence>MRTSSADAMRTNGADGTAEPVYDPFSYRVHEDPYPVYAWMREHAPLYHNAERDFYALSRYEDVLAALRDPGLFSNRNGISLEPDLWGPHAVKTSSFLAMDPPQHGQIRRLVASVFKPRQVAALEPRVRALARERLEPLLEWGSFDFAGEFAAALPNDVMCELLGIPAADRDQIRADNDLLNHCEDGTEIRSGDTVAAGFRLAAYYVDLIKERRGRPGHDLLSTVLDARPGGEPLTDSQVVALLFLLVSATNESTGKLIGNAWYHGWRLPDVKRAGLDGRAVEWGNEALRYDSPSQMMARTLTRDTVIHDTPVPAGARVALLPASANRDREVFPDPDTFDLDRDTSRHISYGHGPHFCLGASLANLEITVALQELGAAVSDYEVDMSGAEYIHSPHQRGFASLPTRVTRRRGA</sequence>
<gene>
    <name evidence="2" type="ORF">ACFFIA_07775</name>
</gene>
<dbReference type="InterPro" id="IPR036396">
    <property type="entry name" value="Cyt_P450_sf"/>
</dbReference>
<organism evidence="2 3">
    <name type="scientific">Phytohabitans kaempferiae</name>
    <dbReference type="NCBI Taxonomy" id="1620943"/>
    <lineage>
        <taxon>Bacteria</taxon>
        <taxon>Bacillati</taxon>
        <taxon>Actinomycetota</taxon>
        <taxon>Actinomycetes</taxon>
        <taxon>Micromonosporales</taxon>
        <taxon>Micromonosporaceae</taxon>
    </lineage>
</organism>
<keyword evidence="3" id="KW-1185">Reference proteome</keyword>
<dbReference type="Pfam" id="PF00067">
    <property type="entry name" value="p450"/>
    <property type="match status" value="1"/>
</dbReference>
<dbReference type="EMBL" id="JBHLUH010000009">
    <property type="protein sequence ID" value="MFC0527554.1"/>
    <property type="molecule type" value="Genomic_DNA"/>
</dbReference>
<evidence type="ECO:0000313" key="3">
    <source>
        <dbReference type="Proteomes" id="UP001589867"/>
    </source>
</evidence>
<dbReference type="Proteomes" id="UP001589867">
    <property type="component" value="Unassembled WGS sequence"/>
</dbReference>
<evidence type="ECO:0000313" key="2">
    <source>
        <dbReference type="EMBL" id="MFC0527554.1"/>
    </source>
</evidence>
<dbReference type="SUPFAM" id="SSF48264">
    <property type="entry name" value="Cytochrome P450"/>
    <property type="match status" value="1"/>
</dbReference>
<dbReference type="PANTHER" id="PTHR46696:SF4">
    <property type="entry name" value="BIOTIN BIOSYNTHESIS CYTOCHROME P450"/>
    <property type="match status" value="1"/>
</dbReference>
<reference evidence="2 3" key="1">
    <citation type="submission" date="2024-09" db="EMBL/GenBank/DDBJ databases">
        <authorList>
            <person name="Sun Q."/>
            <person name="Mori K."/>
        </authorList>
    </citation>
    <scope>NUCLEOTIDE SEQUENCE [LARGE SCALE GENOMIC DNA]</scope>
    <source>
        <strain evidence="2 3">TBRC 3947</strain>
    </source>
</reference>
<dbReference type="InterPro" id="IPR002397">
    <property type="entry name" value="Cyt_P450_B"/>
</dbReference>
<dbReference type="PANTHER" id="PTHR46696">
    <property type="entry name" value="P450, PUTATIVE (EUROFUNG)-RELATED"/>
    <property type="match status" value="1"/>
</dbReference>
<protein>
    <submittedName>
        <fullName evidence="2">Cytochrome P450</fullName>
    </submittedName>
</protein>
<dbReference type="PRINTS" id="PR00359">
    <property type="entry name" value="BP450"/>
</dbReference>
<proteinExistence type="inferred from homology"/>
<comment type="caution">
    <text evidence="2">The sequence shown here is derived from an EMBL/GenBank/DDBJ whole genome shotgun (WGS) entry which is preliminary data.</text>
</comment>
<accession>A0ABV6LZ02</accession>
<dbReference type="Gene3D" id="1.10.630.10">
    <property type="entry name" value="Cytochrome P450"/>
    <property type="match status" value="1"/>
</dbReference>